<comment type="cofactor">
    <cofactor evidence="1">
        <name>Zn(2+)</name>
        <dbReference type="ChEBI" id="CHEBI:29105"/>
    </cofactor>
</comment>
<gene>
    <name evidence="6" type="ORF">C823_04293</name>
</gene>
<accession>N1ZXT6</accession>
<keyword evidence="7" id="KW-1185">Reference proteome</keyword>
<dbReference type="CDD" id="cd06262">
    <property type="entry name" value="metallo-hydrolase-like_MBL-fold"/>
    <property type="match status" value="1"/>
</dbReference>
<name>N1ZXT6_9FIRM</name>
<dbReference type="AlphaFoldDB" id="N1ZXT6"/>
<dbReference type="HOGENOM" id="CLU_030571_5_2_9"/>
<dbReference type="GO" id="GO:0016787">
    <property type="term" value="F:hydrolase activity"/>
    <property type="evidence" value="ECO:0007669"/>
    <property type="project" value="UniProtKB-KW"/>
</dbReference>
<comment type="caution">
    <text evidence="6">The sequence shown here is derived from an EMBL/GenBank/DDBJ whole genome shotgun (WGS) entry which is preliminary data.</text>
</comment>
<dbReference type="Pfam" id="PF00753">
    <property type="entry name" value="Lactamase_B"/>
    <property type="match status" value="1"/>
</dbReference>
<evidence type="ECO:0000313" key="7">
    <source>
        <dbReference type="Proteomes" id="UP000012589"/>
    </source>
</evidence>
<protein>
    <recommendedName>
        <fullName evidence="5">Metallo-beta-lactamase domain-containing protein</fullName>
    </recommendedName>
</protein>
<keyword evidence="4" id="KW-0862">Zinc</keyword>
<keyword evidence="2" id="KW-0479">Metal-binding</keyword>
<evidence type="ECO:0000256" key="4">
    <source>
        <dbReference type="ARBA" id="ARBA00022833"/>
    </source>
</evidence>
<evidence type="ECO:0000256" key="3">
    <source>
        <dbReference type="ARBA" id="ARBA00022801"/>
    </source>
</evidence>
<dbReference type="SUPFAM" id="SSF56281">
    <property type="entry name" value="Metallo-hydrolase/oxidoreductase"/>
    <property type="match status" value="1"/>
</dbReference>
<reference evidence="6 7" key="1">
    <citation type="journal article" date="2014" name="Genome Announc.">
        <title>Draft genome sequences of the altered schaedler flora, a defined bacterial community from gnotobiotic mice.</title>
        <authorList>
            <person name="Wannemuehler M.J."/>
            <person name="Overstreet A.M."/>
            <person name="Ward D.V."/>
            <person name="Phillips G.J."/>
        </authorList>
    </citation>
    <scope>NUCLEOTIDE SEQUENCE [LARGE SCALE GENOMIC DNA]</scope>
    <source>
        <strain evidence="6 7">ASF492</strain>
    </source>
</reference>
<evidence type="ECO:0000313" key="6">
    <source>
        <dbReference type="EMBL" id="EMZ21842.1"/>
    </source>
</evidence>
<dbReference type="GO" id="GO:0046872">
    <property type="term" value="F:metal ion binding"/>
    <property type="evidence" value="ECO:0007669"/>
    <property type="project" value="UniProtKB-KW"/>
</dbReference>
<keyword evidence="3" id="KW-0378">Hydrolase</keyword>
<dbReference type="eggNOG" id="COG0491">
    <property type="taxonomic scope" value="Bacteria"/>
</dbReference>
<dbReference type="Gene3D" id="3.60.15.10">
    <property type="entry name" value="Ribonuclease Z/Hydroxyacylglutathione hydrolase-like"/>
    <property type="match status" value="1"/>
</dbReference>
<dbReference type="PANTHER" id="PTHR46233:SF3">
    <property type="entry name" value="HYDROXYACYLGLUTATHIONE HYDROLASE GLOC"/>
    <property type="match status" value="1"/>
</dbReference>
<evidence type="ECO:0000259" key="5">
    <source>
        <dbReference type="SMART" id="SM00849"/>
    </source>
</evidence>
<dbReference type="SMART" id="SM00849">
    <property type="entry name" value="Lactamase_B"/>
    <property type="match status" value="1"/>
</dbReference>
<evidence type="ECO:0000256" key="1">
    <source>
        <dbReference type="ARBA" id="ARBA00001947"/>
    </source>
</evidence>
<organism evidence="6 7">
    <name type="scientific">Eubacterium plexicaudatum ASF492</name>
    <dbReference type="NCBI Taxonomy" id="1235802"/>
    <lineage>
        <taxon>Bacteria</taxon>
        <taxon>Bacillati</taxon>
        <taxon>Bacillota</taxon>
        <taxon>Clostridia</taxon>
        <taxon>Eubacteriales</taxon>
        <taxon>Eubacteriaceae</taxon>
        <taxon>Eubacterium</taxon>
    </lineage>
</organism>
<evidence type="ECO:0000256" key="2">
    <source>
        <dbReference type="ARBA" id="ARBA00022723"/>
    </source>
</evidence>
<sequence length="208" mass="22804">MMTVKGFQVGVVGTNCFIAANSQTGEALVIDPGDDAAAVADYMDRNQLRPAAVLLTHGHFDHCMAAQRLAEQYGISVYVHENDRQIMENPAYNCSGMIGKNLTFHADMFFHGDTDHLSAAGFEIDVYHTPGHTPGGVCFYVKNEGILFSGDTLFCESVGRTDFPKGSMSQLVQSIHDKLFPLPNDTKVLPGHGEWTTIGDEKQYNPFL</sequence>
<proteinExistence type="predicted"/>
<dbReference type="PANTHER" id="PTHR46233">
    <property type="entry name" value="HYDROXYACYLGLUTATHIONE HYDROLASE GLOC"/>
    <property type="match status" value="1"/>
</dbReference>
<dbReference type="InterPro" id="IPR036866">
    <property type="entry name" value="RibonucZ/Hydroxyglut_hydro"/>
</dbReference>
<dbReference type="PATRIC" id="fig|1235802.3.peg.4559"/>
<dbReference type="Proteomes" id="UP000012589">
    <property type="component" value="Unassembled WGS sequence"/>
</dbReference>
<dbReference type="EMBL" id="AQFT01000126">
    <property type="protein sequence ID" value="EMZ21842.1"/>
    <property type="molecule type" value="Genomic_DNA"/>
</dbReference>
<dbReference type="STRING" id="1235802.C823_04293"/>
<feature type="domain" description="Metallo-beta-lactamase" evidence="5">
    <location>
        <begin position="13"/>
        <end position="192"/>
    </location>
</feature>
<dbReference type="InterPro" id="IPR001279">
    <property type="entry name" value="Metallo-B-lactamas"/>
</dbReference>
<dbReference type="InterPro" id="IPR051453">
    <property type="entry name" value="MBL_Glyoxalase_II"/>
</dbReference>